<comment type="similarity">
    <text evidence="2">Belongs to the type IA topoisomerase family.</text>
</comment>
<dbReference type="SMART" id="SM00493">
    <property type="entry name" value="TOPRIM"/>
    <property type="match status" value="1"/>
</dbReference>
<accession>A0AAW4RN53</accession>
<evidence type="ECO:0000256" key="15">
    <source>
        <dbReference type="SAM" id="MobiDB-lite"/>
    </source>
</evidence>
<keyword evidence="6" id="KW-0863">Zinc-finger</keyword>
<evidence type="ECO:0000256" key="6">
    <source>
        <dbReference type="ARBA" id="ARBA00022771"/>
    </source>
</evidence>
<dbReference type="CDD" id="cd00186">
    <property type="entry name" value="TOP1Ac"/>
    <property type="match status" value="1"/>
</dbReference>
<evidence type="ECO:0000256" key="11">
    <source>
        <dbReference type="ARBA" id="ARBA00030003"/>
    </source>
</evidence>
<evidence type="ECO:0000256" key="4">
    <source>
        <dbReference type="ARBA" id="ARBA00022723"/>
    </source>
</evidence>
<dbReference type="EMBL" id="LOKL01000131">
    <property type="protein sequence ID" value="MBZ3925579.1"/>
    <property type="molecule type" value="Genomic_DNA"/>
</dbReference>
<dbReference type="InterPro" id="IPR003601">
    <property type="entry name" value="Topo_IA_2"/>
</dbReference>
<dbReference type="Proteomes" id="UP000825388">
    <property type="component" value="Unassembled WGS sequence"/>
</dbReference>
<dbReference type="InterPro" id="IPR023405">
    <property type="entry name" value="Topo_IA_core_domain"/>
</dbReference>
<dbReference type="PROSITE" id="PS50880">
    <property type="entry name" value="TOPRIM"/>
    <property type="match status" value="1"/>
</dbReference>
<dbReference type="GO" id="GO:0008270">
    <property type="term" value="F:zinc ion binding"/>
    <property type="evidence" value="ECO:0007669"/>
    <property type="project" value="UniProtKB-KW"/>
</dbReference>
<dbReference type="PANTHER" id="PTHR11390">
    <property type="entry name" value="PROKARYOTIC DNA TOPOISOMERASE"/>
    <property type="match status" value="1"/>
</dbReference>
<keyword evidence="9" id="KW-0238">DNA-binding</keyword>
<dbReference type="Pfam" id="PF01751">
    <property type="entry name" value="Toprim"/>
    <property type="match status" value="1"/>
</dbReference>
<evidence type="ECO:0000259" key="16">
    <source>
        <dbReference type="PROSITE" id="PS50880"/>
    </source>
</evidence>
<evidence type="ECO:0000259" key="17">
    <source>
        <dbReference type="PROSITE" id="PS52039"/>
    </source>
</evidence>
<evidence type="ECO:0000256" key="13">
    <source>
        <dbReference type="ARBA" id="ARBA00032235"/>
    </source>
</evidence>
<dbReference type="Gene3D" id="2.70.20.10">
    <property type="entry name" value="Topoisomerase I, domain 3"/>
    <property type="match status" value="1"/>
</dbReference>
<evidence type="ECO:0000256" key="5">
    <source>
        <dbReference type="ARBA" id="ARBA00022737"/>
    </source>
</evidence>
<dbReference type="SUPFAM" id="SSF57783">
    <property type="entry name" value="Zinc beta-ribbon"/>
    <property type="match status" value="1"/>
</dbReference>
<dbReference type="Gene3D" id="1.10.290.10">
    <property type="entry name" value="Topoisomerase I, domain 4"/>
    <property type="match status" value="1"/>
</dbReference>
<dbReference type="SUPFAM" id="SSF56712">
    <property type="entry name" value="Prokaryotic type I DNA topoisomerase"/>
    <property type="match status" value="1"/>
</dbReference>
<dbReference type="EC" id="5.6.2.1" evidence="3"/>
<evidence type="ECO:0000256" key="12">
    <source>
        <dbReference type="ARBA" id="ARBA00031985"/>
    </source>
</evidence>
<dbReference type="GO" id="GO:0003917">
    <property type="term" value="F:DNA topoisomerase type I (single strand cut, ATP-independent) activity"/>
    <property type="evidence" value="ECO:0007669"/>
    <property type="project" value="UniProtKB-EC"/>
</dbReference>
<feature type="region of interest" description="Disordered" evidence="15">
    <location>
        <begin position="477"/>
        <end position="521"/>
    </location>
</feature>
<dbReference type="GO" id="GO:0043597">
    <property type="term" value="C:cytoplasmic replication fork"/>
    <property type="evidence" value="ECO:0007669"/>
    <property type="project" value="TreeGrafter"/>
</dbReference>
<dbReference type="Gene3D" id="3.30.65.10">
    <property type="entry name" value="Bacterial Topoisomerase I, domain 1"/>
    <property type="match status" value="1"/>
</dbReference>
<dbReference type="InterPro" id="IPR013826">
    <property type="entry name" value="Topo_IA_cen_sub3"/>
</dbReference>
<evidence type="ECO:0000256" key="14">
    <source>
        <dbReference type="ARBA" id="ARBA00032877"/>
    </source>
</evidence>
<keyword evidence="7" id="KW-0862">Zinc</keyword>
<dbReference type="GO" id="GO:0006265">
    <property type="term" value="P:DNA topological change"/>
    <property type="evidence" value="ECO:0007669"/>
    <property type="project" value="InterPro"/>
</dbReference>
<dbReference type="CDD" id="cd03362">
    <property type="entry name" value="TOPRIM_TopoIA_TopoIII"/>
    <property type="match status" value="1"/>
</dbReference>
<dbReference type="PRINTS" id="PR00417">
    <property type="entry name" value="PRTPISMRASEI"/>
</dbReference>
<dbReference type="PROSITE" id="PS00396">
    <property type="entry name" value="TOPO_IA_1"/>
    <property type="match status" value="1"/>
</dbReference>
<dbReference type="InterPro" id="IPR034144">
    <property type="entry name" value="TOPRIM_TopoIII"/>
</dbReference>
<evidence type="ECO:0000256" key="1">
    <source>
        <dbReference type="ARBA" id="ARBA00000213"/>
    </source>
</evidence>
<dbReference type="SMART" id="SM00437">
    <property type="entry name" value="TOP1Ac"/>
    <property type="match status" value="1"/>
</dbReference>
<keyword evidence="10" id="KW-0413">Isomerase</keyword>
<evidence type="ECO:0000256" key="7">
    <source>
        <dbReference type="ARBA" id="ARBA00022833"/>
    </source>
</evidence>
<organism evidence="18 19">
    <name type="scientific">Xanthomonas citri pv. sesbaniae</name>
    <dbReference type="NCBI Taxonomy" id="473425"/>
    <lineage>
        <taxon>Bacteria</taxon>
        <taxon>Pseudomonadati</taxon>
        <taxon>Pseudomonadota</taxon>
        <taxon>Gammaproteobacteria</taxon>
        <taxon>Lysobacterales</taxon>
        <taxon>Lysobacteraceae</taxon>
        <taxon>Xanthomonas</taxon>
    </lineage>
</organism>
<keyword evidence="4" id="KW-0479">Metal-binding</keyword>
<dbReference type="InterPro" id="IPR013497">
    <property type="entry name" value="Topo_IA_cen"/>
</dbReference>
<evidence type="ECO:0000256" key="3">
    <source>
        <dbReference type="ARBA" id="ARBA00012891"/>
    </source>
</evidence>
<keyword evidence="5" id="KW-0677">Repeat</keyword>
<evidence type="ECO:0000313" key="19">
    <source>
        <dbReference type="Proteomes" id="UP000825388"/>
    </source>
</evidence>
<dbReference type="InterPro" id="IPR013824">
    <property type="entry name" value="Topo_IA_cen_sub1"/>
</dbReference>
<dbReference type="GO" id="GO:0006281">
    <property type="term" value="P:DNA repair"/>
    <property type="evidence" value="ECO:0007669"/>
    <property type="project" value="TreeGrafter"/>
</dbReference>
<feature type="domain" description="Toprim" evidence="16">
    <location>
        <begin position="13"/>
        <end position="161"/>
    </location>
</feature>
<evidence type="ECO:0000313" key="18">
    <source>
        <dbReference type="EMBL" id="MBZ3925579.1"/>
    </source>
</evidence>
<dbReference type="PROSITE" id="PS52039">
    <property type="entry name" value="TOPO_IA_2"/>
    <property type="match status" value="1"/>
</dbReference>
<dbReference type="InterPro" id="IPR000380">
    <property type="entry name" value="Topo_IA"/>
</dbReference>
<dbReference type="GO" id="GO:0006310">
    <property type="term" value="P:DNA recombination"/>
    <property type="evidence" value="ECO:0007669"/>
    <property type="project" value="TreeGrafter"/>
</dbReference>
<evidence type="ECO:0000256" key="10">
    <source>
        <dbReference type="ARBA" id="ARBA00023235"/>
    </source>
</evidence>
<dbReference type="InterPro" id="IPR003602">
    <property type="entry name" value="Topo_IA_DNA-bd_dom"/>
</dbReference>
<proteinExistence type="inferred from homology"/>
<dbReference type="AlphaFoldDB" id="A0AAW4RN53"/>
<keyword evidence="8" id="KW-0799">Topoisomerase</keyword>
<dbReference type="InterPro" id="IPR013498">
    <property type="entry name" value="Topo_IA_Znf"/>
</dbReference>
<protein>
    <recommendedName>
        <fullName evidence="3">DNA topoisomerase</fullName>
        <ecNumber evidence="3">5.6.2.1</ecNumber>
    </recommendedName>
    <alternativeName>
        <fullName evidence="14">Omega-protein</fullName>
    </alternativeName>
    <alternativeName>
        <fullName evidence="13">Relaxing enzyme</fullName>
    </alternativeName>
    <alternativeName>
        <fullName evidence="11">Swivelase</fullName>
    </alternativeName>
    <alternativeName>
        <fullName evidence="12">Untwisting enzyme</fullName>
    </alternativeName>
</protein>
<dbReference type="PANTHER" id="PTHR11390:SF21">
    <property type="entry name" value="DNA TOPOISOMERASE 3-ALPHA"/>
    <property type="match status" value="1"/>
</dbReference>
<dbReference type="InterPro" id="IPR023406">
    <property type="entry name" value="Topo_IA_AS"/>
</dbReference>
<dbReference type="Gene3D" id="3.40.50.140">
    <property type="match status" value="1"/>
</dbReference>
<dbReference type="GO" id="GO:0003677">
    <property type="term" value="F:DNA binding"/>
    <property type="evidence" value="ECO:0007669"/>
    <property type="project" value="UniProtKB-KW"/>
</dbReference>
<dbReference type="Gene3D" id="1.10.460.10">
    <property type="entry name" value="Topoisomerase I, domain 2"/>
    <property type="match status" value="1"/>
</dbReference>
<comment type="caution">
    <text evidence="18">The sequence shown here is derived from an EMBL/GenBank/DDBJ whole genome shotgun (WGS) entry which is preliminary data.</text>
</comment>
<dbReference type="InterPro" id="IPR006171">
    <property type="entry name" value="TOPRIM_dom"/>
</dbReference>
<reference evidence="18" key="1">
    <citation type="submission" date="2015-12" db="EMBL/GenBank/DDBJ databases">
        <authorList>
            <person name="Bansal K."/>
            <person name="Midha S."/>
            <person name="Patil P.B."/>
        </authorList>
    </citation>
    <scope>NUCLEOTIDE SEQUENCE</scope>
    <source>
        <strain evidence="18">LMG867</strain>
    </source>
</reference>
<feature type="compositionally biased region" description="Basic and acidic residues" evidence="15">
    <location>
        <begin position="500"/>
        <end position="521"/>
    </location>
</feature>
<dbReference type="InterPro" id="IPR013825">
    <property type="entry name" value="Topo_IA_cen_sub2"/>
</dbReference>
<evidence type="ECO:0000256" key="2">
    <source>
        <dbReference type="ARBA" id="ARBA00009446"/>
    </source>
</evidence>
<dbReference type="Pfam" id="PF01396">
    <property type="entry name" value="Zn_ribbon_Top1"/>
    <property type="match status" value="1"/>
</dbReference>
<evidence type="ECO:0000256" key="9">
    <source>
        <dbReference type="ARBA" id="ARBA00023125"/>
    </source>
</evidence>
<evidence type="ECO:0000256" key="8">
    <source>
        <dbReference type="ARBA" id="ARBA00023029"/>
    </source>
</evidence>
<dbReference type="SMART" id="SM00436">
    <property type="entry name" value="TOP1Bc"/>
    <property type="match status" value="1"/>
</dbReference>
<feature type="domain" description="Topo IA-type catalytic" evidence="17">
    <location>
        <begin position="178"/>
        <end position="654"/>
    </location>
</feature>
<gene>
    <name evidence="18" type="ORF">Xseb_16505</name>
</gene>
<dbReference type="Pfam" id="PF01131">
    <property type="entry name" value="Topoisom_bac"/>
    <property type="match status" value="1"/>
</dbReference>
<feature type="region of interest" description="Disordered" evidence="15">
    <location>
        <begin position="666"/>
        <end position="708"/>
    </location>
</feature>
<sequence length="734" mass="80686">METNVVENPMPEFKLYVAEKPSVGKALAGQLAKRTPQIARSGTHIEGKDWAVCWLAGHAYQLAEPDYYIERSFPDAKRGANGRFSWSFDHLPLLPANDEWQILPVRDKAEMIGTVRKLLKRATVVVHAGDIDREGQLLVDEVLEDLGCRVPVKRVLPKAIDEISVQRVLADERDNRDFARMRDAALARGRADWLVGMNYSRCVTLQARDSGSSGHVSIGRVQTPVLGLIAARELEIRNFKPVDYLVLTAQIAVQAGRFRARWRPKAGQAGIDESGRLLDPAVAAMVHQQVAGKVGRIAEYRDEQKNENAPLPFSLDELQRLASRRYGLPLDQTLKIVQGLYDAQLVTYPRTDCAFLPSSQHAEAPEVVRAVREGFRNTELAAKLAQVDTTRKSRAFDDKRVTAHHGIVPTPKVANLDSLGREERLLYDDICRRYLAQFMPPHTYRKVTVRVDIAGHDFTASGRTTLKPGWKELCGKTDQAAEETGPSGEKDDEANLPAMRQDEPARCDGLDREQRKTEPPARFTDDTLLEAMVNIHKYVTTPQVKAHFVAMLEKSKTGSEDEAQGCGIGTPATRHTFGPKLIEVGLVELVAGKKKAKFFAPTAAGLALNEALPKSLMIPDSTAVWDMAFAKIEAGEITLEQFMAFMARQINATLAEIRKLRIALPNLGQPRSPSAKTGGGKRKTAAKGGKSGGGASGGEPCEKCGKGTMQLRNSTRGSFYGCSNFPVCKHTAAA</sequence>
<comment type="catalytic activity">
    <reaction evidence="1">
        <text>ATP-independent breakage of single-stranded DNA, followed by passage and rejoining.</text>
        <dbReference type="EC" id="5.6.2.1"/>
    </reaction>
</comment>
<name>A0AAW4RN53_XANCI</name>